<dbReference type="Proteomes" id="UP000581769">
    <property type="component" value="Unassembled WGS sequence"/>
</dbReference>
<evidence type="ECO:0000259" key="1">
    <source>
        <dbReference type="PROSITE" id="PS51186"/>
    </source>
</evidence>
<dbReference type="PANTHER" id="PTHR43138">
    <property type="entry name" value="ACETYLTRANSFERASE, GNAT FAMILY"/>
    <property type="match status" value="1"/>
</dbReference>
<dbReference type="InterPro" id="IPR052742">
    <property type="entry name" value="Mito_N-acetyltransferase"/>
</dbReference>
<dbReference type="GO" id="GO:0016747">
    <property type="term" value="F:acyltransferase activity, transferring groups other than amino-acyl groups"/>
    <property type="evidence" value="ECO:0007669"/>
    <property type="project" value="InterPro"/>
</dbReference>
<evidence type="ECO:0000313" key="2">
    <source>
        <dbReference type="EMBL" id="MBB4686145.1"/>
    </source>
</evidence>
<reference evidence="2 3" key="1">
    <citation type="submission" date="2020-08" db="EMBL/GenBank/DDBJ databases">
        <title>Sequencing the genomes of 1000 actinobacteria strains.</title>
        <authorList>
            <person name="Klenk H.-P."/>
        </authorList>
    </citation>
    <scope>NUCLEOTIDE SEQUENCE [LARGE SCALE GENOMIC DNA]</scope>
    <source>
        <strain evidence="2 3">DSM 45859</strain>
    </source>
</reference>
<dbReference type="Gene3D" id="3.40.630.30">
    <property type="match status" value="1"/>
</dbReference>
<keyword evidence="2" id="KW-0808">Transferase</keyword>
<dbReference type="SUPFAM" id="SSF55729">
    <property type="entry name" value="Acyl-CoA N-acyltransferases (Nat)"/>
    <property type="match status" value="1"/>
</dbReference>
<dbReference type="PANTHER" id="PTHR43138:SF1">
    <property type="entry name" value="N-ACETYLTRANSFERASE ACA1"/>
    <property type="match status" value="1"/>
</dbReference>
<sequence>MRIRDATAGDWPAVWPFLQAIVAAGETYTFPRDLGEPAARAMWQGVPPQRSVVAVDDTGKVLGWAKVLPNHPGAGAHVANASFMVDPACSGLGVGRALAEHVLDLARAEGYRAMQFNAVVETNTHAVALWKSLGFTVVGTVPEAFHHPVHGYVGLHVMHRML</sequence>
<gene>
    <name evidence="2" type="ORF">BJY18_003630</name>
</gene>
<comment type="caution">
    <text evidence="2">The sequence shown here is derived from an EMBL/GenBank/DDBJ whole genome shotgun (WGS) entry which is preliminary data.</text>
</comment>
<dbReference type="RefSeq" id="WP_184781065.1">
    <property type="nucleotide sequence ID" value="NZ_JACHMG010000001.1"/>
</dbReference>
<dbReference type="AlphaFoldDB" id="A0A840IXM2"/>
<accession>A0A840IXM2</accession>
<dbReference type="CDD" id="cd04301">
    <property type="entry name" value="NAT_SF"/>
    <property type="match status" value="1"/>
</dbReference>
<dbReference type="EMBL" id="JACHMG010000001">
    <property type="protein sequence ID" value="MBB4686145.1"/>
    <property type="molecule type" value="Genomic_DNA"/>
</dbReference>
<dbReference type="PROSITE" id="PS51186">
    <property type="entry name" value="GNAT"/>
    <property type="match status" value="1"/>
</dbReference>
<keyword evidence="2" id="KW-0012">Acyltransferase</keyword>
<name>A0A840IXM2_9PSEU</name>
<dbReference type="Pfam" id="PF00583">
    <property type="entry name" value="Acetyltransf_1"/>
    <property type="match status" value="1"/>
</dbReference>
<dbReference type="InterPro" id="IPR000182">
    <property type="entry name" value="GNAT_dom"/>
</dbReference>
<feature type="domain" description="N-acetyltransferase" evidence="1">
    <location>
        <begin position="1"/>
        <end position="162"/>
    </location>
</feature>
<organism evidence="2 3">
    <name type="scientific">Amycolatopsis jiangsuensis</name>
    <dbReference type="NCBI Taxonomy" id="1181879"/>
    <lineage>
        <taxon>Bacteria</taxon>
        <taxon>Bacillati</taxon>
        <taxon>Actinomycetota</taxon>
        <taxon>Actinomycetes</taxon>
        <taxon>Pseudonocardiales</taxon>
        <taxon>Pseudonocardiaceae</taxon>
        <taxon>Amycolatopsis</taxon>
    </lineage>
</organism>
<evidence type="ECO:0000313" key="3">
    <source>
        <dbReference type="Proteomes" id="UP000581769"/>
    </source>
</evidence>
<keyword evidence="3" id="KW-1185">Reference proteome</keyword>
<dbReference type="InterPro" id="IPR016181">
    <property type="entry name" value="Acyl_CoA_acyltransferase"/>
</dbReference>
<protein>
    <submittedName>
        <fullName evidence="2">L-amino acid N-acyltransferase YncA</fullName>
    </submittedName>
</protein>
<proteinExistence type="predicted"/>